<dbReference type="OrthoDB" id="9807210at2"/>
<evidence type="ECO:0000313" key="4">
    <source>
        <dbReference type="Proteomes" id="UP000245391"/>
    </source>
</evidence>
<evidence type="ECO:0000259" key="2">
    <source>
        <dbReference type="Pfam" id="PF01979"/>
    </source>
</evidence>
<sequence>MLKYFSADWIFPVNLPPIKNGVIAVNSHGEIENILTNADAQKLNLEIEKHMGAIVPGFINTHCHLELSHMQGQIPEKTGLVEFVQQIIKSRQANAEEINRAMEKADQQMFNHGIVAVGDISNQIVSKGIKQQSKIYYHTFVEAMGFNPKRANAIMDFALGIKNEFSPLPASVVPHAPYSVSQELFALINEEAEKNDSLISIHNQETVNENLFFENKTGGFLELYKFLGLNISFFEPSGKTSLQTWLTYIKRQKTLLVHNTVSSKADLEFAKQNHADLYWCLCPQANLYIENTLPNVDLLMEEKVKITLGTDSLASNHQLNILSEMKTLQTHKKVSFEKLLQWATINGAEFLNLDHQFGTIEVGKKPGLNLIQLSEEFLIKSDEVVKLF</sequence>
<dbReference type="SUPFAM" id="SSF51556">
    <property type="entry name" value="Metallo-dependent hydrolases"/>
    <property type="match status" value="1"/>
</dbReference>
<dbReference type="InterPro" id="IPR050287">
    <property type="entry name" value="MTA/SAH_deaminase"/>
</dbReference>
<feature type="domain" description="Amidohydrolase-related" evidence="2">
    <location>
        <begin position="54"/>
        <end position="373"/>
    </location>
</feature>
<dbReference type="EMBL" id="QGNY01000005">
    <property type="protein sequence ID" value="PWS31122.1"/>
    <property type="molecule type" value="Genomic_DNA"/>
</dbReference>
<dbReference type="PANTHER" id="PTHR43794:SF11">
    <property type="entry name" value="AMIDOHYDROLASE-RELATED DOMAIN-CONTAINING PROTEIN"/>
    <property type="match status" value="1"/>
</dbReference>
<dbReference type="RefSeq" id="WP_109931068.1">
    <property type="nucleotide sequence ID" value="NZ_QGNY01000005.1"/>
</dbReference>
<dbReference type="GO" id="GO:0016810">
    <property type="term" value="F:hydrolase activity, acting on carbon-nitrogen (but not peptide) bonds"/>
    <property type="evidence" value="ECO:0007669"/>
    <property type="project" value="InterPro"/>
</dbReference>
<evidence type="ECO:0000256" key="1">
    <source>
        <dbReference type="ARBA" id="ARBA00022801"/>
    </source>
</evidence>
<organism evidence="3 4">
    <name type="scientific">Pedobacter paludis</name>
    <dbReference type="NCBI Taxonomy" id="2203212"/>
    <lineage>
        <taxon>Bacteria</taxon>
        <taxon>Pseudomonadati</taxon>
        <taxon>Bacteroidota</taxon>
        <taxon>Sphingobacteriia</taxon>
        <taxon>Sphingobacteriales</taxon>
        <taxon>Sphingobacteriaceae</taxon>
        <taxon>Pedobacter</taxon>
    </lineage>
</organism>
<gene>
    <name evidence="3" type="ORF">DF947_16160</name>
</gene>
<dbReference type="InterPro" id="IPR006680">
    <property type="entry name" value="Amidohydro-rel"/>
</dbReference>
<dbReference type="Pfam" id="PF01979">
    <property type="entry name" value="Amidohydro_1"/>
    <property type="match status" value="1"/>
</dbReference>
<evidence type="ECO:0000313" key="3">
    <source>
        <dbReference type="EMBL" id="PWS31122.1"/>
    </source>
</evidence>
<reference evidence="4" key="1">
    <citation type="submission" date="2018-05" db="EMBL/GenBank/DDBJ databases">
        <title>Pedobacter paludis sp. nov., isolated from wetland soil.</title>
        <authorList>
            <person name="Zhang Y."/>
        </authorList>
    </citation>
    <scope>NUCLEOTIDE SEQUENCE [LARGE SCALE GENOMIC DNA]</scope>
    <source>
        <strain evidence="4">R-8</strain>
    </source>
</reference>
<dbReference type="Gene3D" id="2.30.40.10">
    <property type="entry name" value="Urease, subunit C, domain 1"/>
    <property type="match status" value="1"/>
</dbReference>
<dbReference type="InterPro" id="IPR011059">
    <property type="entry name" value="Metal-dep_hydrolase_composite"/>
</dbReference>
<proteinExistence type="predicted"/>
<protein>
    <submittedName>
        <fullName evidence="3">Amidohydrolase</fullName>
    </submittedName>
</protein>
<keyword evidence="1 3" id="KW-0378">Hydrolase</keyword>
<dbReference type="Proteomes" id="UP000245391">
    <property type="component" value="Unassembled WGS sequence"/>
</dbReference>
<dbReference type="PANTHER" id="PTHR43794">
    <property type="entry name" value="AMINOHYDROLASE SSNA-RELATED"/>
    <property type="match status" value="1"/>
</dbReference>
<dbReference type="AlphaFoldDB" id="A0A317EXH5"/>
<keyword evidence="4" id="KW-1185">Reference proteome</keyword>
<dbReference type="InterPro" id="IPR032466">
    <property type="entry name" value="Metal_Hydrolase"/>
</dbReference>
<accession>A0A317EXH5</accession>
<dbReference type="SUPFAM" id="SSF51338">
    <property type="entry name" value="Composite domain of metallo-dependent hydrolases"/>
    <property type="match status" value="1"/>
</dbReference>
<comment type="caution">
    <text evidence="3">The sequence shown here is derived from an EMBL/GenBank/DDBJ whole genome shotgun (WGS) entry which is preliminary data.</text>
</comment>
<dbReference type="Gene3D" id="3.20.20.140">
    <property type="entry name" value="Metal-dependent hydrolases"/>
    <property type="match status" value="1"/>
</dbReference>
<name>A0A317EXH5_9SPHI</name>